<proteinExistence type="predicted"/>
<comment type="subcellular location">
    <subcellularLocation>
        <location evidence="1">Virion</location>
    </subcellularLocation>
</comment>
<dbReference type="GO" id="GO:0005198">
    <property type="term" value="F:structural molecule activity"/>
    <property type="evidence" value="ECO:0007669"/>
    <property type="project" value="InterPro"/>
</dbReference>
<dbReference type="EMBL" id="MN072629">
    <property type="protein sequence ID" value="QEJ80142.1"/>
    <property type="molecule type" value="Genomic_DNA"/>
</dbReference>
<dbReference type="Proteomes" id="UP000323058">
    <property type="component" value="Segment"/>
</dbReference>
<evidence type="ECO:0000313" key="4">
    <source>
        <dbReference type="EMBL" id="QEJ80142.1"/>
    </source>
</evidence>
<dbReference type="Pfam" id="PF03395">
    <property type="entry name" value="Pox_P4A"/>
    <property type="match status" value="1"/>
</dbReference>
<evidence type="ECO:0000256" key="1">
    <source>
        <dbReference type="ARBA" id="ARBA00004328"/>
    </source>
</evidence>
<evidence type="ECO:0000313" key="5">
    <source>
        <dbReference type="Proteomes" id="UP000323058"/>
    </source>
</evidence>
<comment type="function">
    <text evidence="3">Core protein 4a is the most abundant virion protein. Major component of the virion core that undergoes proteolytic processing during the immature virion (IV) to mature virion (MV) transition.</text>
</comment>
<reference evidence="4 5" key="1">
    <citation type="journal article" date="2019" name="Transbound. Emerg. Dis.">
        <title>Extended sequencing of vaccine and wild-type capripoxvirus isolates provides insights into genes modulating virulence and host range.</title>
        <authorList>
            <person name="Biswas S."/>
            <person name="Noyce R.S."/>
            <person name="Babiuk L.A."/>
            <person name="Lung O."/>
            <person name="Bulach D.M."/>
            <person name="Bowden T.R."/>
            <person name="Boyle D.B."/>
            <person name="Babiuk S."/>
            <person name="Evans D.H."/>
        </authorList>
    </citation>
    <scope>NUCLEOTIDE SEQUENCE [LARGE SCALE GENOMIC DNA]</scope>
    <source>
        <strain evidence="4">Pendik</strain>
    </source>
</reference>
<evidence type="ECO:0000256" key="2">
    <source>
        <dbReference type="ARBA" id="ARBA00022844"/>
    </source>
</evidence>
<evidence type="ECO:0000256" key="3">
    <source>
        <dbReference type="ARBA" id="ARBA00025267"/>
    </source>
</evidence>
<dbReference type="GO" id="GO:0044423">
    <property type="term" value="C:virion component"/>
    <property type="evidence" value="ECO:0007669"/>
    <property type="project" value="UniProtKB-KW"/>
</dbReference>
<dbReference type="InterPro" id="IPR005058">
    <property type="entry name" value="Poxvirus_P4A"/>
</dbReference>
<protein>
    <submittedName>
        <fullName evidence="4">Uncharacterized protein</fullName>
    </submittedName>
</protein>
<keyword evidence="2" id="KW-0946">Virion</keyword>
<organism evidence="4 5">
    <name type="scientific">Sheeppox virus</name>
    <name type="common">SPPV</name>
    <dbReference type="NCBI Taxonomy" id="10266"/>
    <lineage>
        <taxon>Viruses</taxon>
        <taxon>Varidnaviria</taxon>
        <taxon>Bamfordvirae</taxon>
        <taxon>Nucleocytoviricota</taxon>
        <taxon>Pokkesviricetes</taxon>
        <taxon>Chitovirales</taxon>
        <taxon>Poxviridae</taxon>
        <taxon>Chordopoxvirinae</taxon>
        <taxon>Capripoxvirus</taxon>
        <taxon>Capripoxvirus sheeppox</taxon>
    </lineage>
</organism>
<name>A0A5C0PV84_SHEV</name>
<sequence length="905" mass="104338">MMPINAVTTLDQLEDSEYLFKVISSILPSLCLDYKVDEKLKTSYVHPFDVLLHPDYGKICDENEMQNSIEKLGINYLLDVYSSNKLFHNVINPGYITPNDVVPKFDSSNNPIVNTHSFNDLPKFTRELLMYRLKYPEYNSRFVGGYVKPVEGGFDIQVEEKMHPDLNFENTYLLNLLYKDVLSTSIQGFRVRKSNGVMFYRDFENLLGVRRVIDARSINDFDEEFKMLDAANDHNTTLPPLQQRAMDTDILTMSMKHFIIYYQYFSNEYENSYVTFNGDYVLNSIPDLISIITSMRFQDQIPKLIELYPDLTVHDYADLLLFDAATNNRYIHRLNNINIKYVDISGRDHYYINLLNLLAKESRSRKLTSNLSLFWDGIDYQEYKSKKISDIIFYNATCYVMALFNKNGTTYCSMLSDVISSNETPLRVCLLPRVLSGKTVSKLISEVLESLNSISKKDFPKRPASKLMHIGLSENSFMRFFQLLRLITNKSPELSIKEVLMLYAGLKIDDNGSPHLIKKESYQDFSILLFSAMGFKVSIKKSIIGSNNHTIISVRPRVSKQYIHNMLVKASCTKEEADKLISASYDLLHFMVSAGDYRNYQEYYYTKNFFPSYFFYGGNPQDSSLPQNVDEETTLIHISEPINILDRIDIRGIFSANTTDEMMTVDAFGPENIVFKKNLEHLIRDNKLSGDTLLQTMPLNILDKLITVAGSCNVSFNDLIDGISNENDDCDSTNDITELINTALKENYAKKNTSLVTQTFNSVASVSQKQFNDIKQTSCQMAYIFKNLARSIYTIEKIFNAKLSDDVKVDLLEKLKSFSHLSKSLYQDLISVETLKAILYIIKRNGRTIDDVEIGSDEIRKSYEIIKPKIINMTNYYTEMSRAYFNFIKKNLNMDDKNLITFDIE</sequence>
<gene>
    <name evidence="4" type="ORF">SPX-Pendick_101</name>
</gene>
<organismHost>
    <name type="scientific">Ovis aries</name>
    <name type="common">Sheep</name>
    <dbReference type="NCBI Taxonomy" id="9940"/>
</organismHost>
<accession>A0A5C0PV84</accession>